<organism evidence="2 3">
    <name type="scientific">Terrabacter terrae</name>
    <dbReference type="NCBI Taxonomy" id="318434"/>
    <lineage>
        <taxon>Bacteria</taxon>
        <taxon>Bacillati</taxon>
        <taxon>Actinomycetota</taxon>
        <taxon>Actinomycetes</taxon>
        <taxon>Micrococcales</taxon>
        <taxon>Intrasporangiaceae</taxon>
        <taxon>Terrabacter</taxon>
    </lineage>
</organism>
<proteinExistence type="predicted"/>
<dbReference type="InterPro" id="IPR011032">
    <property type="entry name" value="GroES-like_sf"/>
</dbReference>
<dbReference type="InterPro" id="IPR036291">
    <property type="entry name" value="NAD(P)-bd_dom_sf"/>
</dbReference>
<dbReference type="RefSeq" id="WP_343993958.1">
    <property type="nucleotide sequence ID" value="NZ_BAAANB010000021.1"/>
</dbReference>
<reference evidence="3" key="1">
    <citation type="journal article" date="2019" name="Int. J. Syst. Evol. Microbiol.">
        <title>The Global Catalogue of Microorganisms (GCM) 10K type strain sequencing project: providing services to taxonomists for standard genome sequencing and annotation.</title>
        <authorList>
            <consortium name="The Broad Institute Genomics Platform"/>
            <consortium name="The Broad Institute Genome Sequencing Center for Infectious Disease"/>
            <person name="Wu L."/>
            <person name="Ma J."/>
        </authorList>
    </citation>
    <scope>NUCLEOTIDE SEQUENCE [LARGE SCALE GENOMIC DNA]</scope>
    <source>
        <strain evidence="3">JCM 14283</strain>
    </source>
</reference>
<comment type="caution">
    <text evidence="2">The sequence shown here is derived from an EMBL/GenBank/DDBJ whole genome shotgun (WGS) entry which is preliminary data.</text>
</comment>
<dbReference type="EMBL" id="BAAANB010000021">
    <property type="protein sequence ID" value="GAA2040229.1"/>
    <property type="molecule type" value="Genomic_DNA"/>
</dbReference>
<dbReference type="SUPFAM" id="SSF50129">
    <property type="entry name" value="GroES-like"/>
    <property type="match status" value="1"/>
</dbReference>
<dbReference type="Proteomes" id="UP001501285">
    <property type="component" value="Unassembled WGS sequence"/>
</dbReference>
<dbReference type="Gene3D" id="3.40.50.720">
    <property type="entry name" value="NAD(P)-binding Rossmann-like Domain"/>
    <property type="match status" value="1"/>
</dbReference>
<dbReference type="Gene3D" id="3.90.180.10">
    <property type="entry name" value="Medium-chain alcohol dehydrogenases, catalytic domain"/>
    <property type="match status" value="1"/>
</dbReference>
<gene>
    <name evidence="2" type="primary">kdd</name>
    <name evidence="2" type="ORF">GCM10009740_36370</name>
</gene>
<protein>
    <submittedName>
        <fullName evidence="2">L-erythro-3,5-diaminohexanoate dehydrogenase</fullName>
    </submittedName>
</protein>
<evidence type="ECO:0000313" key="3">
    <source>
        <dbReference type="Proteomes" id="UP001501285"/>
    </source>
</evidence>
<name>A0ABP5G6P0_9MICO</name>
<evidence type="ECO:0000259" key="1">
    <source>
        <dbReference type="Pfam" id="PF26370"/>
    </source>
</evidence>
<evidence type="ECO:0000313" key="2">
    <source>
        <dbReference type="EMBL" id="GAA2040229.1"/>
    </source>
</evidence>
<dbReference type="SUPFAM" id="SSF51735">
    <property type="entry name" value="NAD(P)-binding Rossmann-fold domains"/>
    <property type="match status" value="1"/>
</dbReference>
<feature type="domain" description="L-erythro-3,5-diaminohexanoate dehydrogenase N-terminal" evidence="1">
    <location>
        <begin position="18"/>
        <end position="171"/>
    </location>
</feature>
<dbReference type="Pfam" id="PF26370">
    <property type="entry name" value="KDD_N"/>
    <property type="match status" value="1"/>
</dbReference>
<keyword evidence="3" id="KW-1185">Reference proteome</keyword>
<sequence length="369" mass="37817">MNAVSTPDDRVASPVGLHRVLEPTDDDITLPQTARRLDARPQLWPDEVRIAVDTLNLDAASYRQLAEKHSADGLIDGGAVRAEVLDIIATRGKMQNPVTGSGGMLIGTVEEVGPESPLGLHAGDRVATLVSLSLTPLAVTDRLERWDGLSEQVPARGHAILFGRSIAARLPDDLDPRLALMVMDVCGAPALVERVVGEYAARGVGPTVAVLGGAGKSGSLSLAAARAAGAGRTIGVVPVERERVALEVSGLADAVVLADARSPLGLSAAVETAGGPADVTVVCVDVPGCEQPAILATAQGGTLIFFSMATSFAAAALGAEGLAADVRMLIGNGFVPGHAELALSLLRDVPAVRTLFESRLAHETAGSDA</sequence>
<dbReference type="InterPro" id="IPR058932">
    <property type="entry name" value="KDD_N"/>
</dbReference>
<accession>A0ABP5G6P0</accession>